<dbReference type="Gene3D" id="3.40.30.10">
    <property type="entry name" value="Glutaredoxin"/>
    <property type="match status" value="3"/>
</dbReference>
<evidence type="ECO:0000256" key="2">
    <source>
        <dbReference type="ARBA" id="ARBA00022729"/>
    </source>
</evidence>
<reference evidence="7" key="2">
    <citation type="submission" date="2015-01" db="EMBL/GenBank/DDBJ databases">
        <title>Evolutionary Origins and Diversification of the Mycorrhizal Mutualists.</title>
        <authorList>
            <consortium name="DOE Joint Genome Institute"/>
            <consortium name="Mycorrhizal Genomics Consortium"/>
            <person name="Kohler A."/>
            <person name="Kuo A."/>
            <person name="Nagy L.G."/>
            <person name="Floudas D."/>
            <person name="Copeland A."/>
            <person name="Barry K.W."/>
            <person name="Cichocki N."/>
            <person name="Veneault-Fourrey C."/>
            <person name="LaButti K."/>
            <person name="Lindquist E.A."/>
            <person name="Lipzen A."/>
            <person name="Lundell T."/>
            <person name="Morin E."/>
            <person name="Murat C."/>
            <person name="Riley R."/>
            <person name="Ohm R."/>
            <person name="Sun H."/>
            <person name="Tunlid A."/>
            <person name="Henrissat B."/>
            <person name="Grigoriev I.V."/>
            <person name="Hibbett D.S."/>
            <person name="Martin F."/>
        </authorList>
    </citation>
    <scope>NUCLEOTIDE SEQUENCE [LARGE SCALE GENOMIC DNA]</scope>
    <source>
        <strain evidence="7">Foug A</strain>
    </source>
</reference>
<feature type="domain" description="Thioredoxin" evidence="5">
    <location>
        <begin position="160"/>
        <end position="286"/>
    </location>
</feature>
<dbReference type="Pfam" id="PF00085">
    <property type="entry name" value="Thioredoxin"/>
    <property type="match status" value="2"/>
</dbReference>
<reference evidence="6 7" key="1">
    <citation type="submission" date="2014-04" db="EMBL/GenBank/DDBJ databases">
        <authorList>
            <consortium name="DOE Joint Genome Institute"/>
            <person name="Kuo A."/>
            <person name="Kohler A."/>
            <person name="Nagy L.G."/>
            <person name="Floudas D."/>
            <person name="Copeland A."/>
            <person name="Barry K.W."/>
            <person name="Cichocki N."/>
            <person name="Veneault-Fourrey C."/>
            <person name="LaButti K."/>
            <person name="Lindquist E.A."/>
            <person name="Lipzen A."/>
            <person name="Lundell T."/>
            <person name="Morin E."/>
            <person name="Murat C."/>
            <person name="Sun H."/>
            <person name="Tunlid A."/>
            <person name="Henrissat B."/>
            <person name="Grigoriev I.V."/>
            <person name="Hibbett D.S."/>
            <person name="Martin F."/>
            <person name="Nordberg H.P."/>
            <person name="Cantor M.N."/>
            <person name="Hua S.X."/>
        </authorList>
    </citation>
    <scope>NUCLEOTIDE SEQUENCE [LARGE SCALE GENOMIC DNA]</scope>
    <source>
        <strain evidence="6 7">Foug A</strain>
    </source>
</reference>
<dbReference type="OrthoDB" id="72053at2759"/>
<name>A0A0C3DNK6_9AGAM</name>
<dbReference type="CDD" id="cd02961">
    <property type="entry name" value="PDI_a_family"/>
    <property type="match status" value="1"/>
</dbReference>
<comment type="similarity">
    <text evidence="1">Belongs to the protein disulfide isomerase family.</text>
</comment>
<feature type="chain" id="PRO_5002173834" description="Thioredoxin domain-containing protein" evidence="4">
    <location>
        <begin position="32"/>
        <end position="594"/>
    </location>
</feature>
<keyword evidence="2 4" id="KW-0732">Signal</keyword>
<dbReference type="PANTHER" id="PTHR45672">
    <property type="entry name" value="PROTEIN DISULFIDE-ISOMERASE C17H9.14C-RELATED"/>
    <property type="match status" value="1"/>
</dbReference>
<dbReference type="GO" id="GO:0003756">
    <property type="term" value="F:protein disulfide isomerase activity"/>
    <property type="evidence" value="ECO:0007669"/>
    <property type="project" value="TreeGrafter"/>
</dbReference>
<dbReference type="PROSITE" id="PS00194">
    <property type="entry name" value="THIOREDOXIN_1"/>
    <property type="match status" value="2"/>
</dbReference>
<dbReference type="PANTHER" id="PTHR45672:SF3">
    <property type="entry name" value="THIOREDOXIN DOMAIN-CONTAINING PROTEIN 5"/>
    <property type="match status" value="1"/>
</dbReference>
<accession>A0A0C3DNK6</accession>
<feature type="signal peptide" evidence="4">
    <location>
        <begin position="1"/>
        <end position="31"/>
    </location>
</feature>
<evidence type="ECO:0000259" key="5">
    <source>
        <dbReference type="PROSITE" id="PS51352"/>
    </source>
</evidence>
<dbReference type="InterPro" id="IPR017937">
    <property type="entry name" value="Thioredoxin_CS"/>
</dbReference>
<dbReference type="InterPro" id="IPR051063">
    <property type="entry name" value="PDI"/>
</dbReference>
<dbReference type="Proteomes" id="UP000053989">
    <property type="component" value="Unassembled WGS sequence"/>
</dbReference>
<protein>
    <recommendedName>
        <fullName evidence="5">Thioredoxin domain-containing protein</fullName>
    </recommendedName>
</protein>
<dbReference type="InParanoid" id="A0A0C3DNK6"/>
<dbReference type="STRING" id="1036808.A0A0C3DNK6"/>
<dbReference type="AlphaFoldDB" id="A0A0C3DNK6"/>
<feature type="transmembrane region" description="Helical" evidence="3">
    <location>
        <begin position="553"/>
        <end position="570"/>
    </location>
</feature>
<keyword evidence="3" id="KW-0812">Transmembrane</keyword>
<dbReference type="FunCoup" id="A0A0C3DNK6">
    <property type="interactions" value="279"/>
</dbReference>
<dbReference type="PROSITE" id="PS51352">
    <property type="entry name" value="THIOREDOXIN_2"/>
    <property type="match status" value="2"/>
</dbReference>
<evidence type="ECO:0000313" key="6">
    <source>
        <dbReference type="EMBL" id="KIM62245.1"/>
    </source>
</evidence>
<dbReference type="GO" id="GO:0006457">
    <property type="term" value="P:protein folding"/>
    <property type="evidence" value="ECO:0007669"/>
    <property type="project" value="TreeGrafter"/>
</dbReference>
<sequence length="594" mass="66076">MLLRLWPRLQSPLSLFVATLAIQAAAAPATASKVLNPDNFQETISEGVWFIEYFSPYCAHCRHFAPTWNDVVEHFEKQADPGVHLAQVNCALNGDLCSEKGVTGYPQMNLYRNGDFADTFTATRTFDILVEYLVKHAEPSGSPAQEAIVEEQPLVEPMPEPPSTPAPEPVHTPSPPIVLNPAGEVNSLTEQTFERFLSEGPAFIKFFAPWCGHCKKLAPTWSQLARHMQHKMNIAEVNCDENRDLCTSQGVAGYPTLLYYAHGAKTEYTGSRKYDQLVAFTEQASNPTMQAIDASELEQIVRDKPVVYLLLHAPADNGAVNDVAKESQLLFGSPPVYLSSSHDLIKKYGIRADSPYAILAFKDNDVREPTSIFYSSSQQDALRDWLFANRLPTSLELSRDVFQQVMEAPNKPLVVVISTPKGTQVSVAQKLNEIGKKWRLKANQNQGKSGRRDVVFTWMDADQWGKWMKGMYGIKPSGEPEVVIADHGRLLYYDADGSSQRIKLNFASISSALESIFKGTAKAKHSENVVERAMKYLNSGILGLERSITSHPYVTGLVIAAVFIGSFAGLRRLLRDDFEDAAPDKRYEKGNRLD</sequence>
<dbReference type="InterPro" id="IPR013766">
    <property type="entry name" value="Thioredoxin_domain"/>
</dbReference>
<dbReference type="InterPro" id="IPR036249">
    <property type="entry name" value="Thioredoxin-like_sf"/>
</dbReference>
<evidence type="ECO:0000313" key="7">
    <source>
        <dbReference type="Proteomes" id="UP000053989"/>
    </source>
</evidence>
<organism evidence="6 7">
    <name type="scientific">Scleroderma citrinum Foug A</name>
    <dbReference type="NCBI Taxonomy" id="1036808"/>
    <lineage>
        <taxon>Eukaryota</taxon>
        <taxon>Fungi</taxon>
        <taxon>Dikarya</taxon>
        <taxon>Basidiomycota</taxon>
        <taxon>Agaricomycotina</taxon>
        <taxon>Agaricomycetes</taxon>
        <taxon>Agaricomycetidae</taxon>
        <taxon>Boletales</taxon>
        <taxon>Sclerodermatineae</taxon>
        <taxon>Sclerodermataceae</taxon>
        <taxon>Scleroderma</taxon>
    </lineage>
</organism>
<keyword evidence="3" id="KW-1133">Transmembrane helix</keyword>
<evidence type="ECO:0000256" key="4">
    <source>
        <dbReference type="SAM" id="SignalP"/>
    </source>
</evidence>
<keyword evidence="7" id="KW-1185">Reference proteome</keyword>
<feature type="domain" description="Thioredoxin" evidence="5">
    <location>
        <begin position="15"/>
        <end position="138"/>
    </location>
</feature>
<dbReference type="GO" id="GO:0005783">
    <property type="term" value="C:endoplasmic reticulum"/>
    <property type="evidence" value="ECO:0007669"/>
    <property type="project" value="TreeGrafter"/>
</dbReference>
<proteinExistence type="inferred from homology"/>
<evidence type="ECO:0000256" key="3">
    <source>
        <dbReference type="SAM" id="Phobius"/>
    </source>
</evidence>
<dbReference type="Pfam" id="PF13848">
    <property type="entry name" value="Thioredoxin_6"/>
    <property type="match status" value="1"/>
</dbReference>
<dbReference type="HOGENOM" id="CLU_021868_1_1_1"/>
<keyword evidence="3" id="KW-0472">Membrane</keyword>
<dbReference type="EMBL" id="KN822044">
    <property type="protein sequence ID" value="KIM62245.1"/>
    <property type="molecule type" value="Genomic_DNA"/>
</dbReference>
<evidence type="ECO:0000256" key="1">
    <source>
        <dbReference type="ARBA" id="ARBA00006347"/>
    </source>
</evidence>
<dbReference type="SUPFAM" id="SSF52833">
    <property type="entry name" value="Thioredoxin-like"/>
    <property type="match status" value="3"/>
</dbReference>
<dbReference type="PRINTS" id="PR00421">
    <property type="entry name" value="THIOREDOXIN"/>
</dbReference>
<gene>
    <name evidence="6" type="ORF">SCLCIDRAFT_840033</name>
</gene>